<organism evidence="3 4">
    <name type="scientific">Vitrella brassicaformis (strain CCMP3155)</name>
    <dbReference type="NCBI Taxonomy" id="1169540"/>
    <lineage>
        <taxon>Eukaryota</taxon>
        <taxon>Sar</taxon>
        <taxon>Alveolata</taxon>
        <taxon>Colpodellida</taxon>
        <taxon>Vitrellaceae</taxon>
        <taxon>Vitrella</taxon>
    </lineage>
</organism>
<gene>
    <name evidence="3" type="ORF">Vbra_13335</name>
</gene>
<dbReference type="Proteomes" id="UP000041254">
    <property type="component" value="Unassembled WGS sequence"/>
</dbReference>
<feature type="signal peptide" evidence="2">
    <location>
        <begin position="1"/>
        <end position="27"/>
    </location>
</feature>
<keyword evidence="4" id="KW-1185">Reference proteome</keyword>
<evidence type="ECO:0000313" key="4">
    <source>
        <dbReference type="Proteomes" id="UP000041254"/>
    </source>
</evidence>
<proteinExistence type="predicted"/>
<sequence>MAHLRSWRPLAVLCFCVATIRLIAVGAQRGRHFKETLEARRAVRRVQGFPDGSSGGIINSREPDVDDPTLPFESPEDALNAPPSTDPADELLFPPTPPPIAAIDGSAQGRRSIPSLHESAALSNLSQPVAADAAQGCTERTIDDTLDKETLEAFERWLEIHGMAKASLIAASCQERQKLDLVLGNEAMRAINKEREQCVPDPLDPIAPQSLIAGHWRVGEAKAPSDRLLLLEEPPSFFTFIHFTNRTGLWKWQIQRPFPPPCEETATDPQSGRQVPVDSRLVVSSRMAAEAALNRERTSRLCHDSKEIEIVEVLRSSVQIVQGFDVSMVVAVRDRVNVSSAPGSPSNETTATTTTTTTLNLHRIVVEWTFVEGLPRQADHRVPRLPADAQACPRRSRRSRILQKVLLGAWFV</sequence>
<dbReference type="VEuPathDB" id="CryptoDB:Vbra_13335"/>
<name>A0A0G4ETH6_VITBC</name>
<dbReference type="AlphaFoldDB" id="A0A0G4ETH6"/>
<accession>A0A0G4ETH6</accession>
<feature type="chain" id="PRO_5005187829" evidence="2">
    <location>
        <begin position="28"/>
        <end position="412"/>
    </location>
</feature>
<dbReference type="EMBL" id="CDMY01000313">
    <property type="protein sequence ID" value="CEM01909.1"/>
    <property type="molecule type" value="Genomic_DNA"/>
</dbReference>
<feature type="region of interest" description="Disordered" evidence="1">
    <location>
        <begin position="48"/>
        <end position="109"/>
    </location>
</feature>
<dbReference type="InParanoid" id="A0A0G4ETH6"/>
<evidence type="ECO:0000256" key="2">
    <source>
        <dbReference type="SAM" id="SignalP"/>
    </source>
</evidence>
<evidence type="ECO:0000256" key="1">
    <source>
        <dbReference type="SAM" id="MobiDB-lite"/>
    </source>
</evidence>
<protein>
    <submittedName>
        <fullName evidence="3">Uncharacterized protein</fullName>
    </submittedName>
</protein>
<evidence type="ECO:0000313" key="3">
    <source>
        <dbReference type="EMBL" id="CEM01909.1"/>
    </source>
</evidence>
<reference evidence="3 4" key="1">
    <citation type="submission" date="2014-11" db="EMBL/GenBank/DDBJ databases">
        <authorList>
            <person name="Zhu J."/>
            <person name="Qi W."/>
            <person name="Song R."/>
        </authorList>
    </citation>
    <scope>NUCLEOTIDE SEQUENCE [LARGE SCALE GENOMIC DNA]</scope>
</reference>
<keyword evidence="2" id="KW-0732">Signal</keyword>